<dbReference type="InterPro" id="IPR036259">
    <property type="entry name" value="MFS_trans_sf"/>
</dbReference>
<keyword evidence="3 7" id="KW-0812">Transmembrane</keyword>
<dbReference type="PANTHER" id="PTHR23504">
    <property type="entry name" value="MAJOR FACILITATOR SUPERFAMILY DOMAIN-CONTAINING PROTEIN 10"/>
    <property type="match status" value="1"/>
</dbReference>
<feature type="transmembrane region" description="Helical" evidence="7">
    <location>
        <begin position="183"/>
        <end position="205"/>
    </location>
</feature>
<organism evidence="8 9">
    <name type="scientific">Kwoniella shandongensis</name>
    <dbReference type="NCBI Taxonomy" id="1734106"/>
    <lineage>
        <taxon>Eukaryota</taxon>
        <taxon>Fungi</taxon>
        <taxon>Dikarya</taxon>
        <taxon>Basidiomycota</taxon>
        <taxon>Agaricomycotina</taxon>
        <taxon>Tremellomycetes</taxon>
        <taxon>Tremellales</taxon>
        <taxon>Cryptococcaceae</taxon>
        <taxon>Kwoniella</taxon>
    </lineage>
</organism>
<evidence type="ECO:0008006" key="10">
    <source>
        <dbReference type="Google" id="ProtNLM"/>
    </source>
</evidence>
<keyword evidence="5 7" id="KW-0472">Membrane</keyword>
<dbReference type="SUPFAM" id="SSF103473">
    <property type="entry name" value="MFS general substrate transporter"/>
    <property type="match status" value="1"/>
</dbReference>
<keyword evidence="4 7" id="KW-1133">Transmembrane helix</keyword>
<evidence type="ECO:0000256" key="4">
    <source>
        <dbReference type="ARBA" id="ARBA00022989"/>
    </source>
</evidence>
<feature type="transmembrane region" description="Helical" evidence="7">
    <location>
        <begin position="115"/>
        <end position="140"/>
    </location>
</feature>
<dbReference type="EMBL" id="CP144062">
    <property type="protein sequence ID" value="WWD21905.1"/>
    <property type="molecule type" value="Genomic_DNA"/>
</dbReference>
<keyword evidence="2" id="KW-0813">Transport</keyword>
<dbReference type="GO" id="GO:0022857">
    <property type="term" value="F:transmembrane transporter activity"/>
    <property type="evidence" value="ECO:0007669"/>
    <property type="project" value="InterPro"/>
</dbReference>
<dbReference type="KEGG" id="ksn:43591190"/>
<feature type="transmembrane region" description="Helical" evidence="7">
    <location>
        <begin position="81"/>
        <end position="103"/>
    </location>
</feature>
<keyword evidence="9" id="KW-1185">Reference proteome</keyword>
<name>A0AAJ8MYA0_9TREE</name>
<dbReference type="GO" id="GO:0016020">
    <property type="term" value="C:membrane"/>
    <property type="evidence" value="ECO:0007669"/>
    <property type="project" value="UniProtKB-SubCell"/>
</dbReference>
<comment type="subcellular location">
    <subcellularLocation>
        <location evidence="1">Membrane</location>
        <topology evidence="1">Multi-pass membrane protein</topology>
    </subcellularLocation>
</comment>
<reference evidence="8" key="1">
    <citation type="submission" date="2017-08" db="EMBL/GenBank/DDBJ databases">
        <authorList>
            <person name="Cuomo C."/>
            <person name="Billmyre B."/>
            <person name="Heitman J."/>
        </authorList>
    </citation>
    <scope>NUCLEOTIDE SEQUENCE</scope>
    <source>
        <strain evidence="8">CBS 12478</strain>
    </source>
</reference>
<feature type="transmembrane region" description="Helical" evidence="7">
    <location>
        <begin position="307"/>
        <end position="329"/>
    </location>
</feature>
<dbReference type="RefSeq" id="XP_031858664.2">
    <property type="nucleotide sequence ID" value="XM_032007022.2"/>
</dbReference>
<feature type="transmembrane region" description="Helical" evidence="7">
    <location>
        <begin position="45"/>
        <end position="66"/>
    </location>
</feature>
<sequence length="460" mass="49795">MDQSQPNEQTPLFSPEVPYSNNVHTISSCSTKAPSSATPMPWSQIVPVCLLLIAEAASFSCIFPFITEFLTSINTPQDKIGLYGGIAEGSLMLIEASCAIFWAKLADRFGRKKCLILGFILPVCSTALVGFGKSAGWIIFWRAIAGFNPAQTVNRVIPAEISDPSNRARIYAITDPAFTNYPYALPCLTTTVLSITALLVNLIMLKESKPLEANTQPEEQQITRLADALKVPHYKTVLLVWSVYQFANMAICQGFYMVWGYTPVPSGGLGLSVENNGRLIAMAELAYVFTSPLMVPMIQKGLGAKRGLLLTTGIIPVEALGIPLVQWAATKGRKATYETLCLQYGMTTLHAYSLPIAHQFFVACFDDYPHLRATGMALSLIAGSAGKATGPAVGGWLYSYSTQFPAGSVGRQISWTVLFCLVLPAVILTSFIPKQLEKKAGSGHGGDEEEVEGLLHNHAE</sequence>
<reference evidence="8" key="2">
    <citation type="submission" date="2024-01" db="EMBL/GenBank/DDBJ databases">
        <title>Comparative genomics of Cryptococcus and Kwoniella reveals pathogenesis evolution and contrasting modes of karyotype evolution via chromosome fusion or intercentromeric recombination.</title>
        <authorList>
            <person name="Coelho M.A."/>
            <person name="David-Palma M."/>
            <person name="Shea T."/>
            <person name="Bowers K."/>
            <person name="McGinley-Smith S."/>
            <person name="Mohammad A.W."/>
            <person name="Gnirke A."/>
            <person name="Yurkov A.M."/>
            <person name="Nowrousian M."/>
            <person name="Sun S."/>
            <person name="Cuomo C.A."/>
            <person name="Heitman J."/>
        </authorList>
    </citation>
    <scope>NUCLEOTIDE SEQUENCE</scope>
    <source>
        <strain evidence="8">CBS 12478</strain>
    </source>
</reference>
<feature type="transmembrane region" description="Helical" evidence="7">
    <location>
        <begin position="238"/>
        <end position="259"/>
    </location>
</feature>
<gene>
    <name evidence="8" type="ORF">CI109_106393</name>
</gene>
<feature type="region of interest" description="Disordered" evidence="6">
    <location>
        <begin position="439"/>
        <end position="460"/>
    </location>
</feature>
<feature type="transmembrane region" description="Helical" evidence="7">
    <location>
        <begin position="279"/>
        <end position="295"/>
    </location>
</feature>
<evidence type="ECO:0000256" key="5">
    <source>
        <dbReference type="ARBA" id="ARBA00023136"/>
    </source>
</evidence>
<dbReference type="AlphaFoldDB" id="A0AAJ8MYA0"/>
<evidence type="ECO:0000256" key="2">
    <source>
        <dbReference type="ARBA" id="ARBA00022448"/>
    </source>
</evidence>
<dbReference type="InterPro" id="IPR011701">
    <property type="entry name" value="MFS"/>
</dbReference>
<dbReference type="Pfam" id="PF07690">
    <property type="entry name" value="MFS_1"/>
    <property type="match status" value="1"/>
</dbReference>
<feature type="transmembrane region" description="Helical" evidence="7">
    <location>
        <begin position="413"/>
        <end position="432"/>
    </location>
</feature>
<evidence type="ECO:0000256" key="7">
    <source>
        <dbReference type="SAM" id="Phobius"/>
    </source>
</evidence>
<protein>
    <recommendedName>
        <fullName evidence="10">Major facilitator superfamily (MFS) profile domain-containing protein</fullName>
    </recommendedName>
</protein>
<dbReference type="Gene3D" id="1.20.1250.20">
    <property type="entry name" value="MFS general substrate transporter like domains"/>
    <property type="match status" value="1"/>
</dbReference>
<evidence type="ECO:0000256" key="3">
    <source>
        <dbReference type="ARBA" id="ARBA00022692"/>
    </source>
</evidence>
<evidence type="ECO:0000313" key="9">
    <source>
        <dbReference type="Proteomes" id="UP000322225"/>
    </source>
</evidence>
<dbReference type="GeneID" id="43591190"/>
<evidence type="ECO:0000256" key="1">
    <source>
        <dbReference type="ARBA" id="ARBA00004141"/>
    </source>
</evidence>
<evidence type="ECO:0000256" key="6">
    <source>
        <dbReference type="SAM" id="MobiDB-lite"/>
    </source>
</evidence>
<proteinExistence type="predicted"/>
<dbReference type="Proteomes" id="UP000322225">
    <property type="component" value="Chromosome 12"/>
</dbReference>
<accession>A0AAJ8MYA0</accession>
<dbReference type="PANTHER" id="PTHR23504:SF15">
    <property type="entry name" value="MAJOR FACILITATOR SUPERFAMILY (MFS) PROFILE DOMAIN-CONTAINING PROTEIN"/>
    <property type="match status" value="1"/>
</dbReference>
<evidence type="ECO:0000313" key="8">
    <source>
        <dbReference type="EMBL" id="WWD21905.1"/>
    </source>
</evidence>